<dbReference type="Gene3D" id="3.40.50.1110">
    <property type="entry name" value="SGNH hydrolase"/>
    <property type="match status" value="1"/>
</dbReference>
<gene>
    <name evidence="3" type="ORF">C7B65_14370</name>
</gene>
<dbReference type="AlphaFoldDB" id="A0A2T1DE63"/>
<organism evidence="3 4">
    <name type="scientific">Phormidesmis priestleyi ULC007</name>
    <dbReference type="NCBI Taxonomy" id="1920490"/>
    <lineage>
        <taxon>Bacteria</taxon>
        <taxon>Bacillati</taxon>
        <taxon>Cyanobacteriota</taxon>
        <taxon>Cyanophyceae</taxon>
        <taxon>Leptolyngbyales</taxon>
        <taxon>Leptolyngbyaceae</taxon>
        <taxon>Phormidesmis</taxon>
    </lineage>
</organism>
<evidence type="ECO:0000313" key="3">
    <source>
        <dbReference type="EMBL" id="PSB18754.1"/>
    </source>
</evidence>
<feature type="signal peptide" evidence="2">
    <location>
        <begin position="1"/>
        <end position="21"/>
    </location>
</feature>
<dbReference type="CDD" id="cd01846">
    <property type="entry name" value="fatty_acyltransferase_like"/>
    <property type="match status" value="1"/>
</dbReference>
<dbReference type="InterPro" id="IPR036514">
    <property type="entry name" value="SGNH_hydro_sf"/>
</dbReference>
<dbReference type="Proteomes" id="UP000238634">
    <property type="component" value="Unassembled WGS sequence"/>
</dbReference>
<dbReference type="GO" id="GO:0016788">
    <property type="term" value="F:hydrolase activity, acting on ester bonds"/>
    <property type="evidence" value="ECO:0007669"/>
    <property type="project" value="InterPro"/>
</dbReference>
<dbReference type="PANTHER" id="PTHR45648:SF22">
    <property type="entry name" value="GDSL LIPASE_ACYLHYDROLASE FAMILY PROTEIN (AFU_ORTHOLOGUE AFUA_4G14700)"/>
    <property type="match status" value="1"/>
</dbReference>
<proteinExistence type="predicted"/>
<evidence type="ECO:0008006" key="5">
    <source>
        <dbReference type="Google" id="ProtNLM"/>
    </source>
</evidence>
<keyword evidence="1" id="KW-0378">Hydrolase</keyword>
<dbReference type="SUPFAM" id="SSF52266">
    <property type="entry name" value="SGNH hydrolase"/>
    <property type="match status" value="1"/>
</dbReference>
<dbReference type="EMBL" id="PVWG01000015">
    <property type="protein sequence ID" value="PSB18754.1"/>
    <property type="molecule type" value="Genomic_DNA"/>
</dbReference>
<reference evidence="3 4" key="1">
    <citation type="submission" date="2018-02" db="EMBL/GenBank/DDBJ databases">
        <authorList>
            <person name="Cohen D.B."/>
            <person name="Kent A.D."/>
        </authorList>
    </citation>
    <scope>NUCLEOTIDE SEQUENCE [LARGE SCALE GENOMIC DNA]</scope>
    <source>
        <strain evidence="3 4">ULC007</strain>
    </source>
</reference>
<evidence type="ECO:0000313" key="4">
    <source>
        <dbReference type="Proteomes" id="UP000238634"/>
    </source>
</evidence>
<evidence type="ECO:0000256" key="2">
    <source>
        <dbReference type="SAM" id="SignalP"/>
    </source>
</evidence>
<feature type="chain" id="PRO_5015724804" description="GDSL family lipase" evidence="2">
    <location>
        <begin position="22"/>
        <end position="364"/>
    </location>
</feature>
<keyword evidence="4" id="KW-1185">Reference proteome</keyword>
<dbReference type="PANTHER" id="PTHR45648">
    <property type="entry name" value="GDSL LIPASE/ACYLHYDROLASE FAMILY PROTEIN (AFU_ORTHOLOGUE AFUA_4G14700)"/>
    <property type="match status" value="1"/>
</dbReference>
<accession>A0A2T1DE63</accession>
<dbReference type="OrthoDB" id="5292073at2"/>
<comment type="caution">
    <text evidence="3">The sequence shown here is derived from an EMBL/GenBank/DDBJ whole genome shotgun (WGS) entry which is preliminary data.</text>
</comment>
<keyword evidence="2" id="KW-0732">Signal</keyword>
<reference evidence="3 4" key="2">
    <citation type="submission" date="2018-03" db="EMBL/GenBank/DDBJ databases">
        <title>The ancient ancestry and fast evolution of plastids.</title>
        <authorList>
            <person name="Moore K.R."/>
            <person name="Magnabosco C."/>
            <person name="Momper L."/>
            <person name="Gold D.A."/>
            <person name="Bosak T."/>
            <person name="Fournier G.P."/>
        </authorList>
    </citation>
    <scope>NUCLEOTIDE SEQUENCE [LARGE SCALE GENOMIC DNA]</scope>
    <source>
        <strain evidence="3 4">ULC007</strain>
    </source>
</reference>
<sequence length="364" mass="38185">MLSLTALPIAAIVSLPNAAKAASFQNLYVFGDSLSDVGNVFRDTNGLIPPPALPASGGGLSAGYANGRFSNGPVWVEYLAKDLGLSLDTRNDFAYGGATTGTENGLNPLLNQFGFPSTLPGLQQQIATFQGQNPTPDQDALYILWAGANDYLNPNLTDPQGTVQSAIFNLGTAVTKLAAGGAKNFLIANLPDLGKLPLTREDPVRSQGLSFLSSTHNTALAQTLGVLPSTLGVNIIPFDVNALVNDAIANPSRFGFTNVTEQCLPATPLFPGAPSPSTPCDPVKDAPNFLFWDPLHPTTKGHEVLGEYAYSVLKSKSIPESSPVVGLLALGTFLGTGAALRRKKILKQPVTNRMQSEEVAVGVE</sequence>
<name>A0A2T1DE63_9CYAN</name>
<evidence type="ECO:0000256" key="1">
    <source>
        <dbReference type="ARBA" id="ARBA00022801"/>
    </source>
</evidence>
<dbReference type="InterPro" id="IPR051058">
    <property type="entry name" value="GDSL_Est/Lipase"/>
</dbReference>
<dbReference type="InterPro" id="IPR001087">
    <property type="entry name" value="GDSL"/>
</dbReference>
<dbReference type="Pfam" id="PF00657">
    <property type="entry name" value="Lipase_GDSL"/>
    <property type="match status" value="1"/>
</dbReference>
<protein>
    <recommendedName>
        <fullName evidence="5">GDSL family lipase</fullName>
    </recommendedName>
</protein>